<dbReference type="InterPro" id="IPR028098">
    <property type="entry name" value="Glyco_trans_4-like_N"/>
</dbReference>
<keyword evidence="4" id="KW-1185">Reference proteome</keyword>
<dbReference type="SUPFAM" id="SSF53756">
    <property type="entry name" value="UDP-Glycosyltransferase/glycogen phosphorylase"/>
    <property type="match status" value="1"/>
</dbReference>
<feature type="domain" description="Glycosyltransferase subfamily 4-like N-terminal" evidence="2">
    <location>
        <begin position="21"/>
        <end position="186"/>
    </location>
</feature>
<proteinExistence type="predicted"/>
<organism evidence="3 4">
    <name type="scientific">Temperatibacter marinus</name>
    <dbReference type="NCBI Taxonomy" id="1456591"/>
    <lineage>
        <taxon>Bacteria</taxon>
        <taxon>Pseudomonadati</taxon>
        <taxon>Pseudomonadota</taxon>
        <taxon>Alphaproteobacteria</taxon>
        <taxon>Kordiimonadales</taxon>
        <taxon>Temperatibacteraceae</taxon>
        <taxon>Temperatibacter</taxon>
    </lineage>
</organism>
<dbReference type="InterPro" id="IPR050194">
    <property type="entry name" value="Glycosyltransferase_grp1"/>
</dbReference>
<dbReference type="GO" id="GO:0016757">
    <property type="term" value="F:glycosyltransferase activity"/>
    <property type="evidence" value="ECO:0007669"/>
    <property type="project" value="UniProtKB-KW"/>
</dbReference>
<gene>
    <name evidence="3" type="ORF">QGN29_14185</name>
</gene>
<dbReference type="PANTHER" id="PTHR45947">
    <property type="entry name" value="SULFOQUINOVOSYL TRANSFERASE SQD2"/>
    <property type="match status" value="1"/>
</dbReference>
<dbReference type="AlphaFoldDB" id="A0AA52EFG0"/>
<dbReference type="EC" id="2.4.-.-" evidence="3"/>
<protein>
    <submittedName>
        <fullName evidence="3">Glycosyltransferase family 1 protein</fullName>
        <ecNumber evidence="3">2.4.-.-</ecNumber>
    </submittedName>
</protein>
<evidence type="ECO:0000259" key="2">
    <source>
        <dbReference type="Pfam" id="PF13439"/>
    </source>
</evidence>
<keyword evidence="3" id="KW-0808">Transferase</keyword>
<accession>A0AA52EFG0</accession>
<dbReference type="PANTHER" id="PTHR45947:SF3">
    <property type="entry name" value="SULFOQUINOVOSYL TRANSFERASE SQD2"/>
    <property type="match status" value="1"/>
</dbReference>
<evidence type="ECO:0000313" key="3">
    <source>
        <dbReference type="EMBL" id="WND02698.1"/>
    </source>
</evidence>
<dbReference type="KEGG" id="tmk:QGN29_14185"/>
<dbReference type="Gene3D" id="3.40.50.2000">
    <property type="entry name" value="Glycogen Phosphorylase B"/>
    <property type="match status" value="2"/>
</dbReference>
<dbReference type="Proteomes" id="UP001268683">
    <property type="component" value="Chromosome"/>
</dbReference>
<name>A0AA52EFG0_9PROT</name>
<reference evidence="3" key="1">
    <citation type="submission" date="2023-04" db="EMBL/GenBank/DDBJ databases">
        <title>Complete genome sequence of Temperatibacter marinus.</title>
        <authorList>
            <person name="Rong J.-C."/>
            <person name="Yi M.-L."/>
            <person name="Zhao Q."/>
        </authorList>
    </citation>
    <scope>NUCLEOTIDE SEQUENCE</scope>
    <source>
        <strain evidence="3">NBRC 110045</strain>
    </source>
</reference>
<sequence>MPASKLKIALFSGNYNYVKDGANQALNKLVAYLEKQGVEVRVYSPTSKTPAFEPAGTLISIPSWPIPTRKEYRIAFRLPKEIIANLDEFAPDIIHISSPDWASQKAIKYATKRGLPVVASVHTRFETYMSYYKLGWVEGMMSRKIAKIYNTCNEIFIPTPCMEDVLRPTGVTVPMKTWTRGIDLEQYSPNNRDEKWRLSQGFSANDCVISFVGRIVLEKGLQVFADTMNILRKRGLEFKVVVAGEGPKKAWFHQRMPYAHFVGFQTGADLARTYASSDIFFNPSETETFGNVTLEAMASAVPQVCANASGSKFLVVDGETGFLAHKNTATEYADRIEVLITDPNTRKKFSSHSVKRSEEFHWDSVLGQVLGHYRSLLS</sequence>
<feature type="domain" description="Glycosyl transferase family 1" evidence="1">
    <location>
        <begin position="194"/>
        <end position="352"/>
    </location>
</feature>
<dbReference type="EMBL" id="CP123872">
    <property type="protein sequence ID" value="WND02698.1"/>
    <property type="molecule type" value="Genomic_DNA"/>
</dbReference>
<evidence type="ECO:0000259" key="1">
    <source>
        <dbReference type="Pfam" id="PF00534"/>
    </source>
</evidence>
<dbReference type="Pfam" id="PF13439">
    <property type="entry name" value="Glyco_transf_4"/>
    <property type="match status" value="1"/>
</dbReference>
<keyword evidence="3" id="KW-0328">Glycosyltransferase</keyword>
<dbReference type="RefSeq" id="WP_310798534.1">
    <property type="nucleotide sequence ID" value="NZ_CP123872.1"/>
</dbReference>
<dbReference type="InterPro" id="IPR001296">
    <property type="entry name" value="Glyco_trans_1"/>
</dbReference>
<evidence type="ECO:0000313" key="4">
    <source>
        <dbReference type="Proteomes" id="UP001268683"/>
    </source>
</evidence>
<dbReference type="CDD" id="cd03814">
    <property type="entry name" value="GT4-like"/>
    <property type="match status" value="1"/>
</dbReference>
<dbReference type="Pfam" id="PF00534">
    <property type="entry name" value="Glycos_transf_1"/>
    <property type="match status" value="1"/>
</dbReference>